<dbReference type="OrthoDB" id="101538at2157"/>
<dbReference type="Proteomes" id="UP000250179">
    <property type="component" value="Chromosome"/>
</dbReference>
<reference evidence="1 2" key="1">
    <citation type="submission" date="2016-03" db="EMBL/GenBank/DDBJ databases">
        <title>Complete genome sequence of Thermococcus profundus strain DT5432.</title>
        <authorList>
            <person name="Oger P.M."/>
        </authorList>
    </citation>
    <scope>NUCLEOTIDE SEQUENCE [LARGE SCALE GENOMIC DNA]</scope>
    <source>
        <strain evidence="1 2">DT 5432</strain>
    </source>
</reference>
<protein>
    <submittedName>
        <fullName evidence="1">Uncharacterized protein</fullName>
    </submittedName>
</protein>
<accession>A0A2Z2MFS1</accession>
<name>A0A2Z2MFS1_THEPR</name>
<organism evidence="1 2">
    <name type="scientific">Thermococcus profundus</name>
    <dbReference type="NCBI Taxonomy" id="49899"/>
    <lineage>
        <taxon>Archaea</taxon>
        <taxon>Methanobacteriati</taxon>
        <taxon>Methanobacteriota</taxon>
        <taxon>Thermococci</taxon>
        <taxon>Thermococcales</taxon>
        <taxon>Thermococcaceae</taxon>
        <taxon>Thermococcus</taxon>
    </lineage>
</organism>
<proteinExistence type="predicted"/>
<evidence type="ECO:0000313" key="2">
    <source>
        <dbReference type="Proteomes" id="UP000250179"/>
    </source>
</evidence>
<dbReference type="GeneID" id="33319860"/>
<dbReference type="KEGG" id="tprf:A3L09_05555"/>
<gene>
    <name evidence="1" type="ORF">A3L09_05555</name>
</gene>
<evidence type="ECO:0000313" key="1">
    <source>
        <dbReference type="EMBL" id="ASJ02754.1"/>
    </source>
</evidence>
<sequence>MRKGIAAFSFLLLFLLLFSYFYLPSKSMSDLYQKIPEQVRRNSQLVAAYYSSQTGFSGFREYQFALYDPEARKIRVYTFKIVKLLKFIPAMRDDVVGCEASFNYSILATTPEELKNFKNCNNCREFLYKGKIYRDGEIESIYPSINEVIKGKENTTYVNLVLTKDEEISTGKIVEWVGDKGILRGPLGYGGLLHLPSSMGAPWRGVILEFIAGENGTIRVVAHYPGNVTLSTTAKVKAPSNKTWTLEEVSLKDIVQKLKSEELVSNIEGSIRFEFSITREDGRIEAWTTWVNPRKGVEGIWRIYPQGKIKRAGFRKFGGYVCTWYGSDIREKLP</sequence>
<dbReference type="AlphaFoldDB" id="A0A2Z2MFS1"/>
<dbReference type="RefSeq" id="WP_088858012.1">
    <property type="nucleotide sequence ID" value="NZ_CP014862.1"/>
</dbReference>
<keyword evidence="2" id="KW-1185">Reference proteome</keyword>
<dbReference type="EMBL" id="CP014862">
    <property type="protein sequence ID" value="ASJ02754.1"/>
    <property type="molecule type" value="Genomic_DNA"/>
</dbReference>